<dbReference type="AlphaFoldDB" id="A0A9P8GK66"/>
<feature type="compositionally biased region" description="Low complexity" evidence="5">
    <location>
        <begin position="527"/>
        <end position="537"/>
    </location>
</feature>
<dbReference type="PANTHER" id="PTHR23423">
    <property type="entry name" value="ORGANIC SOLUTE TRANSPORTER-RELATED"/>
    <property type="match status" value="1"/>
</dbReference>
<protein>
    <submittedName>
        <fullName evidence="7">DUF300-domain-containing protein</fullName>
    </submittedName>
</protein>
<proteinExistence type="predicted"/>
<feature type="transmembrane region" description="Helical" evidence="6">
    <location>
        <begin position="48"/>
        <end position="71"/>
    </location>
</feature>
<evidence type="ECO:0000256" key="1">
    <source>
        <dbReference type="ARBA" id="ARBA00004141"/>
    </source>
</evidence>
<feature type="region of interest" description="Disordered" evidence="5">
    <location>
        <begin position="515"/>
        <end position="538"/>
    </location>
</feature>
<evidence type="ECO:0000256" key="2">
    <source>
        <dbReference type="ARBA" id="ARBA00022692"/>
    </source>
</evidence>
<feature type="transmembrane region" description="Helical" evidence="6">
    <location>
        <begin position="217"/>
        <end position="235"/>
    </location>
</feature>
<sequence>MTAFLQARIFHACTCLIIFAQQLAAMLSSPVFTMSGSTGGTGNRFARAVTIVAGVAALVATILTFLSTWLQSKNYRKPLLQRYVIRILIMVPIYSASSWASLVSLKAAFWIGPFRDVYEAFTLYAFFQLLINFLGGERSLIIMMHGRAPVSHLWPMNHCLPKVDISDPHTFLTVKRGILQYAWIKPILAISTIIMKATGTYQEGYIGVTSGYLWSGIIYNISITLSLYALALFWVCMSQDLKPFRPMPKFLCIKGIIFASYWQGFFLSILVWLGAIPDVSSEYSADNVAAAIQDAAICFEMPIFAIAHWYAFSWHDYADRTISDARMPVKFALRDAFGPRDLIEDAKETFYGTKYEYRYFDAEDNVIAHEQSASRAARMREGMRYGRGGKGKYWLPERGHADAKTPLLGGHSRARTMSPGGGGKSPSPHGSFRYGAQSPPEEPELDAEEEQLYSSARALEFGDWNYPVINTHYANSDDRLRAEPEIITASTNRQLLQPGSKNYRERRKSRIQNLQENAHQGKHRESASSSRSKAKSSIPVIGSLLRHESSESAVTVESHNSQLVDLIVEDHEAEEVERVRARKEGGPGWNEIEQRHFVKTYPDDENAGEEVREGYNPDRLDQVDQDDSHNLNQPFAVGDDEEEDEEPQDELDRDQPWDARDHGSSVTSPQPEYGSFNDERNAWGGR</sequence>
<dbReference type="InterPro" id="IPR005178">
    <property type="entry name" value="Ostalpha/TMEM184C"/>
</dbReference>
<evidence type="ECO:0000313" key="8">
    <source>
        <dbReference type="Proteomes" id="UP000767238"/>
    </source>
</evidence>
<evidence type="ECO:0000256" key="4">
    <source>
        <dbReference type="ARBA" id="ARBA00023136"/>
    </source>
</evidence>
<comment type="caution">
    <text evidence="7">The sequence shown here is derived from an EMBL/GenBank/DDBJ whole genome shotgun (WGS) entry which is preliminary data.</text>
</comment>
<feature type="compositionally biased region" description="Basic and acidic residues" evidence="5">
    <location>
        <begin position="677"/>
        <end position="686"/>
    </location>
</feature>
<evidence type="ECO:0000256" key="5">
    <source>
        <dbReference type="SAM" id="MobiDB-lite"/>
    </source>
</evidence>
<feature type="compositionally biased region" description="Acidic residues" evidence="5">
    <location>
        <begin position="441"/>
        <end position="450"/>
    </location>
</feature>
<keyword evidence="2 6" id="KW-0812">Transmembrane</keyword>
<dbReference type="OrthoDB" id="5348404at2759"/>
<evidence type="ECO:0000313" key="7">
    <source>
        <dbReference type="EMBL" id="KAH0225621.1"/>
    </source>
</evidence>
<dbReference type="Proteomes" id="UP000767238">
    <property type="component" value="Unassembled WGS sequence"/>
</dbReference>
<dbReference type="EMBL" id="JAHFYH010000014">
    <property type="protein sequence ID" value="KAH0225621.1"/>
    <property type="molecule type" value="Genomic_DNA"/>
</dbReference>
<feature type="region of interest" description="Disordered" evidence="5">
    <location>
        <begin position="579"/>
        <end position="686"/>
    </location>
</feature>
<dbReference type="Pfam" id="PF03619">
    <property type="entry name" value="Solute_trans_a"/>
    <property type="match status" value="1"/>
</dbReference>
<accession>A0A9P8GK66</accession>
<feature type="transmembrane region" description="Helical" evidence="6">
    <location>
        <begin position="256"/>
        <end position="275"/>
    </location>
</feature>
<name>A0A9P8GK66_AURME</name>
<comment type="subcellular location">
    <subcellularLocation>
        <location evidence="1">Membrane</location>
        <topology evidence="1">Multi-pass membrane protein</topology>
    </subcellularLocation>
</comment>
<feature type="transmembrane region" description="Helical" evidence="6">
    <location>
        <begin position="178"/>
        <end position="197"/>
    </location>
</feature>
<organism evidence="7 8">
    <name type="scientific">Aureobasidium melanogenum</name>
    <name type="common">Aureobasidium pullulans var. melanogenum</name>
    <dbReference type="NCBI Taxonomy" id="46634"/>
    <lineage>
        <taxon>Eukaryota</taxon>
        <taxon>Fungi</taxon>
        <taxon>Dikarya</taxon>
        <taxon>Ascomycota</taxon>
        <taxon>Pezizomycotina</taxon>
        <taxon>Dothideomycetes</taxon>
        <taxon>Dothideomycetidae</taxon>
        <taxon>Dothideales</taxon>
        <taxon>Saccotheciaceae</taxon>
        <taxon>Aureobasidium</taxon>
    </lineage>
</organism>
<reference evidence="7" key="1">
    <citation type="journal article" date="2021" name="J Fungi (Basel)">
        <title>Virulence traits and population genomics of the black yeast Aureobasidium melanogenum.</title>
        <authorList>
            <person name="Cernosa A."/>
            <person name="Sun X."/>
            <person name="Gostincar C."/>
            <person name="Fang C."/>
            <person name="Gunde-Cimerman N."/>
            <person name="Song Z."/>
        </authorList>
    </citation>
    <scope>NUCLEOTIDE SEQUENCE</scope>
    <source>
        <strain evidence="7">EXF-8016</strain>
    </source>
</reference>
<reference evidence="7" key="2">
    <citation type="submission" date="2021-08" db="EMBL/GenBank/DDBJ databases">
        <authorList>
            <person name="Gostincar C."/>
            <person name="Sun X."/>
            <person name="Song Z."/>
            <person name="Gunde-Cimerman N."/>
        </authorList>
    </citation>
    <scope>NUCLEOTIDE SEQUENCE</scope>
    <source>
        <strain evidence="7">EXF-8016</strain>
    </source>
</reference>
<feature type="transmembrane region" description="Helical" evidence="6">
    <location>
        <begin position="117"/>
        <end position="135"/>
    </location>
</feature>
<gene>
    <name evidence="7" type="ORF">KCV03_g2884</name>
</gene>
<feature type="compositionally biased region" description="Acidic residues" evidence="5">
    <location>
        <begin position="638"/>
        <end position="652"/>
    </location>
</feature>
<keyword evidence="4 6" id="KW-0472">Membrane</keyword>
<feature type="region of interest" description="Disordered" evidence="5">
    <location>
        <begin position="404"/>
        <end position="450"/>
    </location>
</feature>
<feature type="non-terminal residue" evidence="7">
    <location>
        <position position="1"/>
    </location>
</feature>
<evidence type="ECO:0000256" key="3">
    <source>
        <dbReference type="ARBA" id="ARBA00022989"/>
    </source>
</evidence>
<dbReference type="SMART" id="SM01417">
    <property type="entry name" value="Solute_trans_a"/>
    <property type="match status" value="1"/>
</dbReference>
<dbReference type="GO" id="GO:0016020">
    <property type="term" value="C:membrane"/>
    <property type="evidence" value="ECO:0007669"/>
    <property type="project" value="UniProtKB-SubCell"/>
</dbReference>
<evidence type="ECO:0000256" key="6">
    <source>
        <dbReference type="SAM" id="Phobius"/>
    </source>
</evidence>
<feature type="compositionally biased region" description="Basic and acidic residues" evidence="5">
    <location>
        <begin position="653"/>
        <end position="663"/>
    </location>
</feature>
<feature type="transmembrane region" description="Helical" evidence="6">
    <location>
        <begin position="83"/>
        <end position="111"/>
    </location>
</feature>
<keyword evidence="3 6" id="KW-1133">Transmembrane helix</keyword>
<feature type="compositionally biased region" description="Basic and acidic residues" evidence="5">
    <location>
        <begin position="609"/>
        <end position="629"/>
    </location>
</feature>